<evidence type="ECO:0000256" key="6">
    <source>
        <dbReference type="ARBA" id="ARBA00023180"/>
    </source>
</evidence>
<dbReference type="Gene3D" id="3.40.50.1820">
    <property type="entry name" value="alpha/beta hydrolase"/>
    <property type="match status" value="1"/>
</dbReference>
<keyword evidence="6" id="KW-0325">Glycoprotein</keyword>
<dbReference type="NCBIfam" id="TIGR01840">
    <property type="entry name" value="esterase_phb"/>
    <property type="match status" value="1"/>
</dbReference>
<organism evidence="12 13">
    <name type="scientific">Mycena venus</name>
    <dbReference type="NCBI Taxonomy" id="2733690"/>
    <lineage>
        <taxon>Eukaryota</taxon>
        <taxon>Fungi</taxon>
        <taxon>Dikarya</taxon>
        <taxon>Basidiomycota</taxon>
        <taxon>Agaricomycotina</taxon>
        <taxon>Agaricomycetes</taxon>
        <taxon>Agaricomycetidae</taxon>
        <taxon>Agaricales</taxon>
        <taxon>Marasmiineae</taxon>
        <taxon>Mycenaceae</taxon>
        <taxon>Mycena</taxon>
    </lineage>
</organism>
<feature type="region of interest" description="Disordered" evidence="10">
    <location>
        <begin position="583"/>
        <end position="622"/>
    </location>
</feature>
<evidence type="ECO:0000256" key="11">
    <source>
        <dbReference type="SAM" id="Phobius"/>
    </source>
</evidence>
<keyword evidence="13" id="KW-1185">Reference proteome</keyword>
<dbReference type="EC" id="3.1.1.-" evidence="9"/>
<evidence type="ECO:0000256" key="9">
    <source>
        <dbReference type="RuleBase" id="RU367147"/>
    </source>
</evidence>
<keyword evidence="3 9" id="KW-0964">Secreted</keyword>
<keyword evidence="8 9" id="KW-0624">Polysaccharide degradation</keyword>
<feature type="region of interest" description="Disordered" evidence="10">
    <location>
        <begin position="489"/>
        <end position="518"/>
    </location>
</feature>
<comment type="similarity">
    <text evidence="9">Belongs to the carbohydrate esterase 1 (CE1) family.</text>
</comment>
<comment type="function">
    <text evidence="9">Esterase involved in the hydrolysis of xylan, a major structural heterogeneous polysaccharide found in plant biomass representing the second most abundant polysaccharide in the biosphere, after cellulose.</text>
</comment>
<feature type="compositionally biased region" description="Low complexity" evidence="10">
    <location>
        <begin position="305"/>
        <end position="344"/>
    </location>
</feature>
<dbReference type="EMBL" id="JACAZI010000011">
    <property type="protein sequence ID" value="KAF7348746.1"/>
    <property type="molecule type" value="Genomic_DNA"/>
</dbReference>
<dbReference type="AlphaFoldDB" id="A0A8H7CUR6"/>
<evidence type="ECO:0000256" key="10">
    <source>
        <dbReference type="SAM" id="MobiDB-lite"/>
    </source>
</evidence>
<keyword evidence="7 9" id="KW-0119">Carbohydrate metabolism</keyword>
<feature type="transmembrane region" description="Helical" evidence="11">
    <location>
        <begin position="523"/>
        <end position="547"/>
    </location>
</feature>
<evidence type="ECO:0000256" key="3">
    <source>
        <dbReference type="ARBA" id="ARBA00022525"/>
    </source>
</evidence>
<comment type="subcellular location">
    <subcellularLocation>
        <location evidence="1 9">Secreted</location>
    </subcellularLocation>
</comment>
<keyword evidence="4 9" id="KW-0732">Signal</keyword>
<keyword evidence="11" id="KW-0812">Transmembrane</keyword>
<protein>
    <recommendedName>
        <fullName evidence="9">Carboxylic ester hydrolase</fullName>
        <ecNumber evidence="9">3.1.1.-</ecNumber>
    </recommendedName>
</protein>
<dbReference type="GO" id="GO:0052689">
    <property type="term" value="F:carboxylic ester hydrolase activity"/>
    <property type="evidence" value="ECO:0007669"/>
    <property type="project" value="UniProtKB-KW"/>
</dbReference>
<dbReference type="InterPro" id="IPR029058">
    <property type="entry name" value="AB_hydrolase_fold"/>
</dbReference>
<proteinExistence type="inferred from homology"/>
<evidence type="ECO:0000256" key="7">
    <source>
        <dbReference type="ARBA" id="ARBA00023277"/>
    </source>
</evidence>
<dbReference type="InterPro" id="IPR010126">
    <property type="entry name" value="Esterase_phb"/>
</dbReference>
<dbReference type="Pfam" id="PF10503">
    <property type="entry name" value="Esterase_PHB"/>
    <property type="match status" value="1"/>
</dbReference>
<keyword evidence="5 9" id="KW-0378">Hydrolase</keyword>
<feature type="compositionally biased region" description="Polar residues" evidence="10">
    <location>
        <begin position="499"/>
        <end position="518"/>
    </location>
</feature>
<evidence type="ECO:0000256" key="4">
    <source>
        <dbReference type="ARBA" id="ARBA00022729"/>
    </source>
</evidence>
<feature type="compositionally biased region" description="Low complexity" evidence="10">
    <location>
        <begin position="598"/>
        <end position="622"/>
    </location>
</feature>
<reference evidence="12" key="1">
    <citation type="submission" date="2020-05" db="EMBL/GenBank/DDBJ databases">
        <title>Mycena genomes resolve the evolution of fungal bioluminescence.</title>
        <authorList>
            <person name="Tsai I.J."/>
        </authorList>
    </citation>
    <scope>NUCLEOTIDE SEQUENCE</scope>
    <source>
        <strain evidence="12">CCC161011</strain>
    </source>
</reference>
<keyword evidence="11" id="KW-1133">Transmembrane helix</keyword>
<dbReference type="PANTHER" id="PTHR43037:SF3">
    <property type="entry name" value="FERULOYL ESTERASE B"/>
    <property type="match status" value="1"/>
</dbReference>
<feature type="chain" id="PRO_5034910022" description="Carboxylic ester hydrolase" evidence="9">
    <location>
        <begin position="24"/>
        <end position="622"/>
    </location>
</feature>
<dbReference type="OrthoDB" id="2425929at2759"/>
<feature type="region of interest" description="Disordered" evidence="10">
    <location>
        <begin position="305"/>
        <end position="349"/>
    </location>
</feature>
<comment type="caution">
    <text evidence="12">The sequence shown here is derived from an EMBL/GenBank/DDBJ whole genome shotgun (WGS) entry which is preliminary data.</text>
</comment>
<name>A0A8H7CUR6_9AGAR</name>
<keyword evidence="11" id="KW-0472">Membrane</keyword>
<accession>A0A8H7CUR6</accession>
<dbReference type="Proteomes" id="UP000620124">
    <property type="component" value="Unassembled WGS sequence"/>
</dbReference>
<dbReference type="GO" id="GO:0045493">
    <property type="term" value="P:xylan catabolic process"/>
    <property type="evidence" value="ECO:0007669"/>
    <property type="project" value="UniProtKB-UniRule"/>
</dbReference>
<gene>
    <name evidence="12" type="ORF">MVEN_01393700</name>
</gene>
<dbReference type="GO" id="GO:0005576">
    <property type="term" value="C:extracellular region"/>
    <property type="evidence" value="ECO:0007669"/>
    <property type="project" value="UniProtKB-SubCell"/>
</dbReference>
<evidence type="ECO:0000256" key="5">
    <source>
        <dbReference type="ARBA" id="ARBA00022801"/>
    </source>
</evidence>
<dbReference type="PANTHER" id="PTHR43037">
    <property type="entry name" value="UNNAMED PRODUCT-RELATED"/>
    <property type="match status" value="1"/>
</dbReference>
<keyword evidence="2 9" id="KW-0719">Serine esterase</keyword>
<evidence type="ECO:0000256" key="8">
    <source>
        <dbReference type="ARBA" id="ARBA00023326"/>
    </source>
</evidence>
<feature type="signal peptide" evidence="9">
    <location>
        <begin position="1"/>
        <end position="23"/>
    </location>
</feature>
<dbReference type="InterPro" id="IPR050955">
    <property type="entry name" value="Plant_Biomass_Hydrol_Est"/>
</dbReference>
<evidence type="ECO:0000256" key="2">
    <source>
        <dbReference type="ARBA" id="ARBA00022487"/>
    </source>
</evidence>
<evidence type="ECO:0000313" key="12">
    <source>
        <dbReference type="EMBL" id="KAF7348746.1"/>
    </source>
</evidence>
<sequence length="622" mass="64988">MAPLARSLLTSVLLLLWSGLVAALTSTLQQVTNYGTNPTNVGMFVYKPTTVKANPAVTVAIHYCTGTAQAYFTGSPYAQLADTYGFIVIYPSSPNSGTCWDVSSKATLTHNGGGDSLGIRNQVAYAISTYGADPSRIFVTGSSSGAMMTNVLAAVYPDVFAAATVYSGVAAGCFMSSFGGVDAWNSSCAEGQVSATSAQWAAVVRAMYPGYTGAYPPIQEYHGTIDTTLLPENLGEEVKEWAGIFGYNAAAPTQVLQNTPLSGYTKSIYGPALQGILATGVGHTVPIQGNEDMKWFGFVAGGAAPPKSTGSGTGTGTTSTSTVGPTSPPTTTVSTPTSTPTGGTAQHWGEPFLPRFEIRRRREFKSFVNEVYTFGVPFTTVIPPHPATLLATFDGTVDITVIGTEPLTSVRYNCHQSPALQRGRCAWRRHHLAFDTLGGTLTTVVVPPTPFVSIKIVDDVTSIFTIGTAPTTYTVLPPGTISTNVLAVTINPPTHPQPAASSPPTHSAEATQPATGASSRVPLGAVVGAVSGCIILLSLGAAALFILGRRRRREAKNERPRKTESAFIDCLRSSSRRTAHALIVNGHQDTPGPPTEITSPRSAASPPTSPSSAPLSPRGRAQ</sequence>
<evidence type="ECO:0000313" key="13">
    <source>
        <dbReference type="Proteomes" id="UP000620124"/>
    </source>
</evidence>
<dbReference type="SUPFAM" id="SSF53474">
    <property type="entry name" value="alpha/beta-Hydrolases"/>
    <property type="match status" value="2"/>
</dbReference>
<evidence type="ECO:0000256" key="1">
    <source>
        <dbReference type="ARBA" id="ARBA00004613"/>
    </source>
</evidence>